<dbReference type="EMBL" id="MDYL01000020">
    <property type="protein sequence ID" value="OQD72603.1"/>
    <property type="molecule type" value="Genomic_DNA"/>
</dbReference>
<name>A0A1V6P6V0_PENDC</name>
<evidence type="ECO:0000313" key="2">
    <source>
        <dbReference type="Proteomes" id="UP000191522"/>
    </source>
</evidence>
<sequence>MDSCKRGGSRAGSCDLPQHMSGARTLTATANLQSKVLVVLCDGGKHSKQQPALLGTTEN</sequence>
<dbReference type="OrthoDB" id="418179at2759"/>
<gene>
    <name evidence="1" type="ORF">PENDEC_c020G04142</name>
</gene>
<organism evidence="1 2">
    <name type="scientific">Penicillium decumbens</name>
    <dbReference type="NCBI Taxonomy" id="69771"/>
    <lineage>
        <taxon>Eukaryota</taxon>
        <taxon>Fungi</taxon>
        <taxon>Dikarya</taxon>
        <taxon>Ascomycota</taxon>
        <taxon>Pezizomycotina</taxon>
        <taxon>Eurotiomycetes</taxon>
        <taxon>Eurotiomycetidae</taxon>
        <taxon>Eurotiales</taxon>
        <taxon>Aspergillaceae</taxon>
        <taxon>Penicillium</taxon>
    </lineage>
</organism>
<keyword evidence="2" id="KW-1185">Reference proteome</keyword>
<dbReference type="Proteomes" id="UP000191522">
    <property type="component" value="Unassembled WGS sequence"/>
</dbReference>
<protein>
    <submittedName>
        <fullName evidence="1">Uncharacterized protein</fullName>
    </submittedName>
</protein>
<accession>A0A1V6P6V0</accession>
<reference evidence="2" key="1">
    <citation type="journal article" date="2017" name="Nat. Microbiol.">
        <title>Global analysis of biosynthetic gene clusters reveals vast potential of secondary metabolite production in Penicillium species.</title>
        <authorList>
            <person name="Nielsen J.C."/>
            <person name="Grijseels S."/>
            <person name="Prigent S."/>
            <person name="Ji B."/>
            <person name="Dainat J."/>
            <person name="Nielsen K.F."/>
            <person name="Frisvad J.C."/>
            <person name="Workman M."/>
            <person name="Nielsen J."/>
        </authorList>
    </citation>
    <scope>NUCLEOTIDE SEQUENCE [LARGE SCALE GENOMIC DNA]</scope>
    <source>
        <strain evidence="2">IBT 11843</strain>
    </source>
</reference>
<comment type="caution">
    <text evidence="1">The sequence shown here is derived from an EMBL/GenBank/DDBJ whole genome shotgun (WGS) entry which is preliminary data.</text>
</comment>
<dbReference type="AlphaFoldDB" id="A0A1V6P6V0"/>
<evidence type="ECO:0000313" key="1">
    <source>
        <dbReference type="EMBL" id="OQD72603.1"/>
    </source>
</evidence>
<proteinExistence type="predicted"/>
<dbReference type="STRING" id="69771.A0A1V6P6V0"/>